<organism evidence="2 3">
    <name type="scientific">Kingella pumchi</name>
    <dbReference type="NCBI Taxonomy" id="2779506"/>
    <lineage>
        <taxon>Bacteria</taxon>
        <taxon>Pseudomonadati</taxon>
        <taxon>Pseudomonadota</taxon>
        <taxon>Betaproteobacteria</taxon>
        <taxon>Neisseriales</taxon>
        <taxon>Neisseriaceae</taxon>
        <taxon>Kingella</taxon>
    </lineage>
</organism>
<dbReference type="GO" id="GO:0032259">
    <property type="term" value="P:methylation"/>
    <property type="evidence" value="ECO:0007669"/>
    <property type="project" value="UniProtKB-KW"/>
</dbReference>
<sequence length="230" mass="25965">MSDKQVKSKARVAKHGEVFTNPREVNAMLDLVQDQITRIDATFLEPACGSGNFLVEILRRRMAYLNQKYKTSLIQYQPATVQAVCGLYGIELLSDNAAECRERLLATFAQHYLPPFQAAEDYPRLLDAVRRVLAKNIVCGDALNYRDSDGLPIVFIQWQFSPKPGGMIPIFVMPKAYEFQDTVQTKGGEHSDANLFAERQTADNGQIPRIVKPLKTFPRTHYLEIGNETV</sequence>
<evidence type="ECO:0000313" key="2">
    <source>
        <dbReference type="EMBL" id="MCG6504244.1"/>
    </source>
</evidence>
<gene>
    <name evidence="2" type="ORF">MB824_07030</name>
</gene>
<feature type="domain" description="MmeI-like DNA-methyltransferase" evidence="1">
    <location>
        <begin position="27"/>
        <end position="144"/>
    </location>
</feature>
<evidence type="ECO:0000259" key="1">
    <source>
        <dbReference type="Pfam" id="PF20473"/>
    </source>
</evidence>
<dbReference type="InterPro" id="IPR029063">
    <property type="entry name" value="SAM-dependent_MTases_sf"/>
</dbReference>
<dbReference type="SUPFAM" id="SSF53335">
    <property type="entry name" value="S-adenosyl-L-methionine-dependent methyltransferases"/>
    <property type="match status" value="1"/>
</dbReference>
<reference evidence="2 3" key="1">
    <citation type="submission" date="2022-02" db="EMBL/GenBank/DDBJ databases">
        <title>Genome sequence data of Kingella unionensis sp. nov. strain CICC 24913 (CCUG 75125).</title>
        <authorList>
            <person name="Xiao M."/>
        </authorList>
    </citation>
    <scope>NUCLEOTIDE SEQUENCE [LARGE SCALE GENOMIC DNA]</scope>
    <source>
        <strain evidence="2 3">CICC 24913</strain>
    </source>
</reference>
<name>A0ABS9NN65_9NEIS</name>
<dbReference type="InterPro" id="IPR046816">
    <property type="entry name" value="MmeI_Mtase"/>
</dbReference>
<proteinExistence type="predicted"/>
<keyword evidence="2" id="KW-0808">Transferase</keyword>
<dbReference type="RefSeq" id="WP_238747550.1">
    <property type="nucleotide sequence ID" value="NZ_JAKOOW010000025.1"/>
</dbReference>
<keyword evidence="3" id="KW-1185">Reference proteome</keyword>
<protein>
    <submittedName>
        <fullName evidence="2">SAM-dependent methyltransferase</fullName>
    </submittedName>
</protein>
<dbReference type="Proteomes" id="UP001298424">
    <property type="component" value="Unassembled WGS sequence"/>
</dbReference>
<dbReference type="Pfam" id="PF20473">
    <property type="entry name" value="MmeI_Mtase"/>
    <property type="match status" value="1"/>
</dbReference>
<evidence type="ECO:0000313" key="3">
    <source>
        <dbReference type="Proteomes" id="UP001298424"/>
    </source>
</evidence>
<dbReference type="EMBL" id="JAKOOW010000025">
    <property type="protein sequence ID" value="MCG6504244.1"/>
    <property type="molecule type" value="Genomic_DNA"/>
</dbReference>
<keyword evidence="2" id="KW-0489">Methyltransferase</keyword>
<dbReference type="GO" id="GO:0008168">
    <property type="term" value="F:methyltransferase activity"/>
    <property type="evidence" value="ECO:0007669"/>
    <property type="project" value="UniProtKB-KW"/>
</dbReference>
<accession>A0ABS9NN65</accession>
<comment type="caution">
    <text evidence="2">The sequence shown here is derived from an EMBL/GenBank/DDBJ whole genome shotgun (WGS) entry which is preliminary data.</text>
</comment>
<dbReference type="Gene3D" id="3.40.50.150">
    <property type="entry name" value="Vaccinia Virus protein VP39"/>
    <property type="match status" value="1"/>
</dbReference>